<evidence type="ECO:0000256" key="1">
    <source>
        <dbReference type="SAM" id="MobiDB-lite"/>
    </source>
</evidence>
<dbReference type="RefSeq" id="WP_171108045.1">
    <property type="nucleotide sequence ID" value="NZ_BMPT01000018.1"/>
</dbReference>
<proteinExistence type="predicted"/>
<reference evidence="2" key="1">
    <citation type="journal article" date="2014" name="Int. J. Syst. Evol. Microbiol.">
        <title>Complete genome sequence of Corynebacterium casei LMG S-19264T (=DSM 44701T), isolated from a smear-ripened cheese.</title>
        <authorList>
            <consortium name="US DOE Joint Genome Institute (JGI-PGF)"/>
            <person name="Walter F."/>
            <person name="Albersmeier A."/>
            <person name="Kalinowski J."/>
            <person name="Ruckert C."/>
        </authorList>
    </citation>
    <scope>NUCLEOTIDE SEQUENCE</scope>
    <source>
        <strain evidence="2">JCM 3051</strain>
    </source>
</reference>
<evidence type="ECO:0000313" key="2">
    <source>
        <dbReference type="EMBL" id="GGM38331.1"/>
    </source>
</evidence>
<gene>
    <name evidence="2" type="ORF">GCM10010102_37350</name>
</gene>
<dbReference type="AlphaFoldDB" id="A0A8H9GN40"/>
<dbReference type="EMBL" id="BMPT01000018">
    <property type="protein sequence ID" value="GGM38331.1"/>
    <property type="molecule type" value="Genomic_DNA"/>
</dbReference>
<organism evidence="2 3">
    <name type="scientific">Promicromonospora citrea</name>
    <dbReference type="NCBI Taxonomy" id="43677"/>
    <lineage>
        <taxon>Bacteria</taxon>
        <taxon>Bacillati</taxon>
        <taxon>Actinomycetota</taxon>
        <taxon>Actinomycetes</taxon>
        <taxon>Micrococcales</taxon>
        <taxon>Promicromonosporaceae</taxon>
        <taxon>Promicromonospora</taxon>
    </lineage>
</organism>
<accession>A0A8H9GN40</accession>
<sequence>MTVAARWRQLRHPREFRIPAVDPGPAPAPEPAPAPDAAPDPQPDPVPDLADDAVAAVATDLWRARRRVDGPSAADRPARAVRMAGRHLSDAADRLGRAGVTVHDHDGQPYVLGLELTVLAEEENSAVTRPTITQTVRPTVRRDGRVIQRAEVVVGVPTTTSTGTHEEREHTDA</sequence>
<comment type="caution">
    <text evidence="2">The sequence shown here is derived from an EMBL/GenBank/DDBJ whole genome shotgun (WGS) entry which is preliminary data.</text>
</comment>
<keyword evidence="3" id="KW-1185">Reference proteome</keyword>
<name>A0A8H9GN40_9MICO</name>
<evidence type="ECO:0000313" key="3">
    <source>
        <dbReference type="Proteomes" id="UP000655589"/>
    </source>
</evidence>
<feature type="region of interest" description="Disordered" evidence="1">
    <location>
        <begin position="1"/>
        <end position="50"/>
    </location>
</feature>
<protein>
    <submittedName>
        <fullName evidence="2">Uncharacterized protein</fullName>
    </submittedName>
</protein>
<feature type="compositionally biased region" description="Pro residues" evidence="1">
    <location>
        <begin position="22"/>
        <end position="46"/>
    </location>
</feature>
<dbReference type="Proteomes" id="UP000655589">
    <property type="component" value="Unassembled WGS sequence"/>
</dbReference>
<reference evidence="2" key="2">
    <citation type="submission" date="2020-09" db="EMBL/GenBank/DDBJ databases">
        <authorList>
            <person name="Sun Q."/>
            <person name="Ohkuma M."/>
        </authorList>
    </citation>
    <scope>NUCLEOTIDE SEQUENCE</scope>
    <source>
        <strain evidence="2">JCM 3051</strain>
    </source>
</reference>